<keyword evidence="6" id="KW-1185">Reference proteome</keyword>
<evidence type="ECO:0000256" key="1">
    <source>
        <dbReference type="ARBA" id="ARBA00022741"/>
    </source>
</evidence>
<dbReference type="InterPro" id="IPR008271">
    <property type="entry name" value="Ser/Thr_kinase_AS"/>
</dbReference>
<dbReference type="RefSeq" id="WP_110379043.1">
    <property type="nucleotide sequence ID" value="NZ_CP029288.2"/>
</dbReference>
<dbReference type="PROSITE" id="PS50011">
    <property type="entry name" value="PROTEIN_KINASE_DOM"/>
    <property type="match status" value="1"/>
</dbReference>
<feature type="transmembrane region" description="Helical" evidence="3">
    <location>
        <begin position="173"/>
        <end position="191"/>
    </location>
</feature>
<dbReference type="GO" id="GO:0004674">
    <property type="term" value="F:protein serine/threonine kinase activity"/>
    <property type="evidence" value="ECO:0007669"/>
    <property type="project" value="TreeGrafter"/>
</dbReference>
<reference evidence="5 6" key="1">
    <citation type="submission" date="2018-05" db="EMBL/GenBank/DDBJ databases">
        <title>Complete Genome Sequences of Extremely Thermoacidophilic, Metal-Mobilizing Type-Strain Members of the Archaeal Family Sulfolobaceae: Acidianus brierleyi DSM-1651T, Acidianus sulfidivorans DSM-18786T, Metallosphaera hakonensis DSM-7519T, and Metallosphaera prunae DSM-10039T.</title>
        <authorList>
            <person name="Counts J.A."/>
            <person name="Kelly R.M."/>
        </authorList>
    </citation>
    <scope>NUCLEOTIDE SEQUENCE [LARGE SCALE GENOMIC DNA]</scope>
    <source>
        <strain evidence="5 6">JP7</strain>
    </source>
</reference>
<dbReference type="Pfam" id="PF00069">
    <property type="entry name" value="Pkinase"/>
    <property type="match status" value="1"/>
</dbReference>
<keyword evidence="3" id="KW-0472">Membrane</keyword>
<dbReference type="GO" id="GO:0005524">
    <property type="term" value="F:ATP binding"/>
    <property type="evidence" value="ECO:0007669"/>
    <property type="project" value="UniProtKB-KW"/>
</dbReference>
<dbReference type="InterPro" id="IPR009321">
    <property type="entry name" value="DUF973"/>
</dbReference>
<organism evidence="5 6">
    <name type="scientific">Acidianus sulfidivorans JP7</name>
    <dbReference type="NCBI Taxonomy" id="619593"/>
    <lineage>
        <taxon>Archaea</taxon>
        <taxon>Thermoproteota</taxon>
        <taxon>Thermoprotei</taxon>
        <taxon>Sulfolobales</taxon>
        <taxon>Sulfolobaceae</taxon>
        <taxon>Acidianus</taxon>
    </lineage>
</organism>
<dbReference type="SUPFAM" id="SSF56112">
    <property type="entry name" value="Protein kinase-like (PK-like)"/>
    <property type="match status" value="1"/>
</dbReference>
<dbReference type="Pfam" id="PF06157">
    <property type="entry name" value="DUF973"/>
    <property type="match status" value="1"/>
</dbReference>
<protein>
    <recommendedName>
        <fullName evidence="4">Protein kinase domain-containing protein</fullName>
    </recommendedName>
</protein>
<dbReference type="GO" id="GO:0005737">
    <property type="term" value="C:cytoplasm"/>
    <property type="evidence" value="ECO:0007669"/>
    <property type="project" value="TreeGrafter"/>
</dbReference>
<dbReference type="InterPro" id="IPR011009">
    <property type="entry name" value="Kinase-like_dom_sf"/>
</dbReference>
<dbReference type="GeneID" id="36836382"/>
<dbReference type="PROSITE" id="PS00108">
    <property type="entry name" value="PROTEIN_KINASE_ST"/>
    <property type="match status" value="1"/>
</dbReference>
<feature type="transmembrane region" description="Helical" evidence="3">
    <location>
        <begin position="114"/>
        <end position="137"/>
    </location>
</feature>
<dbReference type="Proteomes" id="UP000248410">
    <property type="component" value="Chromosome"/>
</dbReference>
<dbReference type="InterPro" id="IPR000719">
    <property type="entry name" value="Prot_kinase_dom"/>
</dbReference>
<dbReference type="InterPro" id="IPR017441">
    <property type="entry name" value="Protein_kinase_ATP_BS"/>
</dbReference>
<keyword evidence="2" id="KW-0067">ATP-binding</keyword>
<evidence type="ECO:0000259" key="4">
    <source>
        <dbReference type="PROSITE" id="PS50011"/>
    </source>
</evidence>
<evidence type="ECO:0000256" key="3">
    <source>
        <dbReference type="SAM" id="Phobius"/>
    </source>
</evidence>
<evidence type="ECO:0000313" key="6">
    <source>
        <dbReference type="Proteomes" id="UP000248410"/>
    </source>
</evidence>
<sequence length="691" mass="77259">MIFVSSCEVRGLRSFSIGMLLMIVSTLVMVLPKYIALPISFILDLMIIGAVLILLSMWKLLSGIIRIRRHGRHKSILLILFDSIVLIVMSILFFIGIIATILQDSTEQIIQSLTIVYDFGIFLMFLMIFQGIGFSFIGRSYDQNSVKAGGLIVSILSIAEISAEFYFSNSQFLDSFVLLGLIGELIVYAIIYKGLRRTWYVPRVISSSKPIKPKIKNKPTTSNTNISTNSVSQPVPSNTPVYSIPSINIVGEGTVNGNGIAELKLFASDVCSLESALIEGTQYKATDIRPRWLDKGENSVIIRFYKNIPNPSNTTLNLILTVVTKEGNKTMERITATYIPSLDNWDPKIWINREISAYKVKDVIGTGGTSFVLLGEKGDNEVAIKIPKLSSINQGGTSTKVNYIWSDIMSEPAALMALSQKISDYVITLSAVNVDKNIISEIVSRYRTDIYLRNPPYIIMEYMKGGDLDSFLRNNSDIIYSEKWEIIVAYIIWAVSKALETIHNEGYVHLDVKPRNVFFSVPPDKTAYDLLISLQSGRVKVKLGDLGSAKKKGSSFTQATFGYCPVDQVKAMLRTPDYEKVGAQPSMDIFALGATAYRMLTGKLLTPTQVINLMNQALDEYTYGRGNFIRTLDVAYNIYKQFYSSLNVGYISSNSELSKLILDMVNFDPGKRPSAEYIEKKLCQIYRLRVC</sequence>
<feature type="transmembrane region" description="Helical" evidence="3">
    <location>
        <begin position="37"/>
        <end position="55"/>
    </location>
</feature>
<feature type="domain" description="Protein kinase" evidence="4">
    <location>
        <begin position="358"/>
        <end position="687"/>
    </location>
</feature>
<proteinExistence type="predicted"/>
<feature type="transmembrane region" description="Helical" evidence="3">
    <location>
        <begin position="12"/>
        <end position="31"/>
    </location>
</feature>
<keyword evidence="1" id="KW-0547">Nucleotide-binding</keyword>
<dbReference type="Gene3D" id="1.10.510.10">
    <property type="entry name" value="Transferase(Phosphotransferase) domain 1"/>
    <property type="match status" value="1"/>
</dbReference>
<dbReference type="KEGG" id="asul:DFR86_00395"/>
<keyword evidence="3" id="KW-1133">Transmembrane helix</keyword>
<name>A0A2U9IJE0_9CREN</name>
<feature type="transmembrane region" description="Helical" evidence="3">
    <location>
        <begin position="76"/>
        <end position="102"/>
    </location>
</feature>
<accession>A0A2U9IJE0</accession>
<keyword evidence="3" id="KW-0812">Transmembrane</keyword>
<gene>
    <name evidence="5" type="ORF">DFR86_00395</name>
</gene>
<dbReference type="PANTHER" id="PTHR44167">
    <property type="entry name" value="OVARIAN-SPECIFIC SERINE/THREONINE-PROTEIN KINASE LOK-RELATED"/>
    <property type="match status" value="1"/>
</dbReference>
<evidence type="ECO:0000313" key="5">
    <source>
        <dbReference type="EMBL" id="AWR96153.1"/>
    </source>
</evidence>
<evidence type="ECO:0000256" key="2">
    <source>
        <dbReference type="ARBA" id="ARBA00022840"/>
    </source>
</evidence>
<dbReference type="PROSITE" id="PS00107">
    <property type="entry name" value="PROTEIN_KINASE_ATP"/>
    <property type="match status" value="1"/>
</dbReference>
<dbReference type="PANTHER" id="PTHR44167:SF24">
    <property type="entry name" value="SERINE_THREONINE-PROTEIN KINASE CHK2"/>
    <property type="match status" value="1"/>
</dbReference>
<dbReference type="SMART" id="SM00220">
    <property type="entry name" value="S_TKc"/>
    <property type="match status" value="1"/>
</dbReference>
<dbReference type="AlphaFoldDB" id="A0A2U9IJE0"/>
<dbReference type="EMBL" id="CP029288">
    <property type="protein sequence ID" value="AWR96153.1"/>
    <property type="molecule type" value="Genomic_DNA"/>
</dbReference>